<name>A0A1H2SPM6_9BACL</name>
<dbReference type="RefSeq" id="WP_091736199.1">
    <property type="nucleotide sequence ID" value="NZ_FNNQ01000002.1"/>
</dbReference>
<dbReference type="SUPFAM" id="SSF53098">
    <property type="entry name" value="Ribonuclease H-like"/>
    <property type="match status" value="1"/>
</dbReference>
<dbReference type="InterPro" id="IPR050900">
    <property type="entry name" value="Transposase_IS3/IS150/IS904"/>
</dbReference>
<dbReference type="GO" id="GO:0003676">
    <property type="term" value="F:nucleic acid binding"/>
    <property type="evidence" value="ECO:0007669"/>
    <property type="project" value="InterPro"/>
</dbReference>
<dbReference type="InterPro" id="IPR036397">
    <property type="entry name" value="RNaseH_sf"/>
</dbReference>
<organism evidence="2 3">
    <name type="scientific">Marininema mesophilum</name>
    <dbReference type="NCBI Taxonomy" id="1048340"/>
    <lineage>
        <taxon>Bacteria</taxon>
        <taxon>Bacillati</taxon>
        <taxon>Bacillota</taxon>
        <taxon>Bacilli</taxon>
        <taxon>Bacillales</taxon>
        <taxon>Thermoactinomycetaceae</taxon>
        <taxon>Marininema</taxon>
    </lineage>
</organism>
<dbReference type="Pfam" id="PF00665">
    <property type="entry name" value="rve"/>
    <property type="match status" value="1"/>
</dbReference>
<protein>
    <submittedName>
        <fullName evidence="2">Integrase core domain-containing protein</fullName>
    </submittedName>
</protein>
<dbReference type="EMBL" id="FNNQ01000002">
    <property type="protein sequence ID" value="SDW33562.1"/>
    <property type="molecule type" value="Genomic_DNA"/>
</dbReference>
<sequence>MLGIARSSYYRIKNRKPSQREIENQGLSVSIKRVQRFMQRLGIASITYKKFRPFGKGTSPIKEGKRDFSTTGLNQKWVSDITYIPSLRDGWCYLSSVMDLHSKKMIAYSFSRTMTTAVVRKAIQYALNEQTTSPGLILHSDLGSQYTSEELTTFLERQHLRLNFLLT</sequence>
<dbReference type="PANTHER" id="PTHR46889">
    <property type="entry name" value="TRANSPOSASE INSF FOR INSERTION SEQUENCE IS3B-RELATED"/>
    <property type="match status" value="1"/>
</dbReference>
<dbReference type="InterPro" id="IPR012337">
    <property type="entry name" value="RNaseH-like_sf"/>
</dbReference>
<dbReference type="AlphaFoldDB" id="A0A1H2SPM6"/>
<proteinExistence type="predicted"/>
<evidence type="ECO:0000313" key="2">
    <source>
        <dbReference type="EMBL" id="SDW33562.1"/>
    </source>
</evidence>
<dbReference type="Gene3D" id="3.30.420.10">
    <property type="entry name" value="Ribonuclease H-like superfamily/Ribonuclease H"/>
    <property type="match status" value="1"/>
</dbReference>
<keyword evidence="3" id="KW-1185">Reference proteome</keyword>
<evidence type="ECO:0000259" key="1">
    <source>
        <dbReference type="PROSITE" id="PS50994"/>
    </source>
</evidence>
<accession>A0A1H2SPM6</accession>
<reference evidence="2 3" key="1">
    <citation type="submission" date="2016-10" db="EMBL/GenBank/DDBJ databases">
        <authorList>
            <person name="de Groot N.N."/>
        </authorList>
    </citation>
    <scope>NUCLEOTIDE SEQUENCE [LARGE SCALE GENOMIC DNA]</scope>
    <source>
        <strain evidence="2 3">DSM 45610</strain>
    </source>
</reference>
<evidence type="ECO:0000313" key="3">
    <source>
        <dbReference type="Proteomes" id="UP000198534"/>
    </source>
</evidence>
<dbReference type="Proteomes" id="UP000198534">
    <property type="component" value="Unassembled WGS sequence"/>
</dbReference>
<dbReference type="PROSITE" id="PS50994">
    <property type="entry name" value="INTEGRASE"/>
    <property type="match status" value="1"/>
</dbReference>
<feature type="domain" description="Integrase catalytic" evidence="1">
    <location>
        <begin position="56"/>
        <end position="167"/>
    </location>
</feature>
<dbReference type="InterPro" id="IPR001584">
    <property type="entry name" value="Integrase_cat-core"/>
</dbReference>
<gene>
    <name evidence="2" type="ORF">SAMN05444487_102274</name>
</gene>
<dbReference type="GO" id="GO:0015074">
    <property type="term" value="P:DNA integration"/>
    <property type="evidence" value="ECO:0007669"/>
    <property type="project" value="InterPro"/>
</dbReference>
<dbReference type="STRING" id="1048340.SAMN05444487_102274"/>
<dbReference type="PANTHER" id="PTHR46889:SF4">
    <property type="entry name" value="TRANSPOSASE INSO FOR INSERTION SEQUENCE ELEMENT IS911B-RELATED"/>
    <property type="match status" value="1"/>
</dbReference>